<dbReference type="SUPFAM" id="SSF48576">
    <property type="entry name" value="Terpenoid synthases"/>
    <property type="match status" value="1"/>
</dbReference>
<accession>A0A8B2NJ91</accession>
<dbReference type="Pfam" id="PF00494">
    <property type="entry name" value="SQS_PSY"/>
    <property type="match status" value="1"/>
</dbReference>
<evidence type="ECO:0000313" key="2">
    <source>
        <dbReference type="Proteomes" id="UP000249590"/>
    </source>
</evidence>
<organism evidence="1 2">
    <name type="scientific">Acuticoccus sediminis</name>
    <dbReference type="NCBI Taxonomy" id="2184697"/>
    <lineage>
        <taxon>Bacteria</taxon>
        <taxon>Pseudomonadati</taxon>
        <taxon>Pseudomonadota</taxon>
        <taxon>Alphaproteobacteria</taxon>
        <taxon>Hyphomicrobiales</taxon>
        <taxon>Amorphaceae</taxon>
        <taxon>Acuticoccus</taxon>
    </lineage>
</organism>
<dbReference type="AlphaFoldDB" id="A0A8B2NJ91"/>
<name>A0A8B2NJ91_9HYPH</name>
<dbReference type="InterPro" id="IPR002060">
    <property type="entry name" value="Squ/phyt_synthse"/>
</dbReference>
<sequence length="285" mass="30296">MGIEDAVRDGDRTRWLAALFAPEPTRPALHALAAYRLELKRIVETVSDPMAAEIRLQWWRDAIRNEGYGAGRSVPLVDHLRQGAERYRWPLETLCAVSEAFIHDLYADPLASWDDFDGYAGEGQGALVQLAAMALCVDALGADDGLAAARSAGTAAGYAGVVLAAADVASSVPRRFARGVSLVPSSVWREATGEEQGASMSAGRLPEGAGRAASAVAGHGEAAHRAMREHIAGVAPAARAAFLPALAARRHLALAARAPLSEPQPAVWRTQIDLWRAARWVNRAG</sequence>
<dbReference type="RefSeq" id="WP_111347899.1">
    <property type="nucleotide sequence ID" value="NZ_JAIWKD010000007.1"/>
</dbReference>
<gene>
    <name evidence="1" type="ORF">DLJ53_18225</name>
</gene>
<dbReference type="EMBL" id="QHHQ01000004">
    <property type="protein sequence ID" value="RAH99704.1"/>
    <property type="molecule type" value="Genomic_DNA"/>
</dbReference>
<dbReference type="Proteomes" id="UP000249590">
    <property type="component" value="Unassembled WGS sequence"/>
</dbReference>
<evidence type="ECO:0000313" key="1">
    <source>
        <dbReference type="EMBL" id="RAH99704.1"/>
    </source>
</evidence>
<reference evidence="1 2" key="1">
    <citation type="submission" date="2018-05" db="EMBL/GenBank/DDBJ databases">
        <title>Acuticoccus sediminis sp. nov., isolated from deep-sea sediment of Indian Ocean.</title>
        <authorList>
            <person name="Liu X."/>
            <person name="Lai Q."/>
            <person name="Du Y."/>
            <person name="Sun F."/>
            <person name="Zhang X."/>
            <person name="Wang S."/>
            <person name="Shao Z."/>
        </authorList>
    </citation>
    <scope>NUCLEOTIDE SEQUENCE [LARGE SCALE GENOMIC DNA]</scope>
    <source>
        <strain evidence="1 2">PTG4-2</strain>
    </source>
</reference>
<proteinExistence type="predicted"/>
<evidence type="ECO:0008006" key="3">
    <source>
        <dbReference type="Google" id="ProtNLM"/>
    </source>
</evidence>
<dbReference type="Gene3D" id="1.10.600.10">
    <property type="entry name" value="Farnesyl Diphosphate Synthase"/>
    <property type="match status" value="1"/>
</dbReference>
<keyword evidence="2" id="KW-1185">Reference proteome</keyword>
<protein>
    <recommendedName>
        <fullName evidence="3">Phytoene synthase</fullName>
    </recommendedName>
</protein>
<dbReference type="OrthoDB" id="9814909at2"/>
<dbReference type="InterPro" id="IPR008949">
    <property type="entry name" value="Isoprenoid_synthase_dom_sf"/>
</dbReference>
<comment type="caution">
    <text evidence="1">The sequence shown here is derived from an EMBL/GenBank/DDBJ whole genome shotgun (WGS) entry which is preliminary data.</text>
</comment>